<dbReference type="RefSeq" id="WP_097141262.1">
    <property type="nucleotide sequence ID" value="NZ_OBQD01000011.1"/>
</dbReference>
<keyword evidence="3 6" id="KW-1133">Transmembrane helix</keyword>
<evidence type="ECO:0000259" key="7">
    <source>
        <dbReference type="Pfam" id="PF04357"/>
    </source>
</evidence>
<reference evidence="8 9" key="1">
    <citation type="submission" date="2017-08" db="EMBL/GenBank/DDBJ databases">
        <authorList>
            <person name="de Groot N.N."/>
        </authorList>
    </citation>
    <scope>NUCLEOTIDE SEQUENCE [LARGE SCALE GENOMIC DNA]</scope>
    <source>
        <strain evidence="8 9">JC85</strain>
    </source>
</reference>
<dbReference type="OrthoDB" id="7784409at2"/>
<keyword evidence="9" id="KW-1185">Reference proteome</keyword>
<dbReference type="PANTHER" id="PTHR36985:SF1">
    <property type="entry name" value="TRANSLOCATION AND ASSEMBLY MODULE SUBUNIT TAMB"/>
    <property type="match status" value="1"/>
</dbReference>
<evidence type="ECO:0000313" key="8">
    <source>
        <dbReference type="EMBL" id="SOC43594.1"/>
    </source>
</evidence>
<evidence type="ECO:0000256" key="6">
    <source>
        <dbReference type="SAM" id="Phobius"/>
    </source>
</evidence>
<protein>
    <submittedName>
        <fullName evidence="8">Autotransporter secretion inner membrane protein TamB</fullName>
    </submittedName>
</protein>
<dbReference type="Pfam" id="PF04357">
    <property type="entry name" value="TamB"/>
    <property type="match status" value="1"/>
</dbReference>
<feature type="compositionally biased region" description="Polar residues" evidence="5">
    <location>
        <begin position="126"/>
        <end position="137"/>
    </location>
</feature>
<name>A0A285UNY0_9HYPH</name>
<organism evidence="8 9">
    <name type="scientific">Rhizobium subbaraonis</name>
    <dbReference type="NCBI Taxonomy" id="908946"/>
    <lineage>
        <taxon>Bacteria</taxon>
        <taxon>Pseudomonadati</taxon>
        <taxon>Pseudomonadota</taxon>
        <taxon>Alphaproteobacteria</taxon>
        <taxon>Hyphomicrobiales</taxon>
        <taxon>Rhizobiaceae</taxon>
        <taxon>Rhizobium/Agrobacterium group</taxon>
        <taxon>Rhizobium</taxon>
    </lineage>
</organism>
<proteinExistence type="predicted"/>
<evidence type="ECO:0000256" key="1">
    <source>
        <dbReference type="ARBA" id="ARBA00004167"/>
    </source>
</evidence>
<dbReference type="Proteomes" id="UP000219167">
    <property type="component" value="Unassembled WGS sequence"/>
</dbReference>
<feature type="region of interest" description="Disordered" evidence="5">
    <location>
        <begin position="118"/>
        <end position="137"/>
    </location>
</feature>
<keyword evidence="4 6" id="KW-0472">Membrane</keyword>
<accession>A0A285UNY0</accession>
<dbReference type="GO" id="GO:0009306">
    <property type="term" value="P:protein secretion"/>
    <property type="evidence" value="ECO:0007669"/>
    <property type="project" value="InterPro"/>
</dbReference>
<comment type="subcellular location">
    <subcellularLocation>
        <location evidence="1">Membrane</location>
        <topology evidence="1">Single-pass membrane protein</topology>
    </subcellularLocation>
</comment>
<evidence type="ECO:0000256" key="5">
    <source>
        <dbReference type="SAM" id="MobiDB-lite"/>
    </source>
</evidence>
<sequence>MTRFVKILQQSIRYLAYVVALLVVVLLGAIGFVGFTDAGARLAASLIEDATSGSGTQIAISEPSGLLTGRLRAGAVTLSDSEGVFAEIRDVAVDWSPLDLVLFQFNATRVAADSLTVNRRPVPGPETTSPPSSKPFSLPVTVQVNSLDIPNILIAEAVAGQEQRLRLTGSGGIDRSSVALNLALTEKDRSGASAIADILFDPNQNELRLNAAIAEPAGGMLARALHIPGEPAVAINLTGDGPLSQWTGKLTAALAGTRVLELDARHDLSTAGLHAIALNGGGTFEDLLPPHLRPLFAGTTEIDLAVATNGKDLLRVERGHVTSDAIALAASGALQATGENNLNILLKGKDGTTPIPIRWPLANGEFAGSLHGLQAVASGPAQATKISVNVNLAEASLPQGRLDSILLTATSADFNVATRSGHATVTLTAEGSSMRDPNIDRLVATPLKVTAALAVSPQQIAFDPVEIESSSLGGQITGGYHLGAGTGTAAFRLFAVPTVLPDAMAAKVEGTIALNGQAAIGPAGAISLTELQLKSNVAEASGSVELSGGTLDARLAGRLIDTGVFVAGSSGAVAFDATASGASDAPNVQAKVTSEQLALSGRTLDDLSIDLTGRASAAQPAGDFALTASMNGQAIDLRSSVLSGEGEISIPTIEGVVGNNKLQGSLTLGDNFMPDGTIRFEFPELATLATLAGQEATGDLTGTLTFTNTGGKGSLSMAAEGAEIRRGTAALLKPVLQAEIEDLSTGAVTGTLRADVARVGENDLEAPIVNFTHSGALTGFDVAGRYEDAPVAIDGNVARHDATTVIALKALDAVVAGFPLKLQEPASISILDGNITFESLSIGAGQGVISVSGSANPSGDSSLAVNLTGPDGGPAEYRLPMGDGTAVARIENAQLTLSGKLSAAALSLAAKVSAIETPQAALSAADVTIRSDAFDIIARRGNLDVALSAGAIDVRNDDANRLLQAPLNVTAALAVTPQRIDFSDVAISGTGMNGRAEGHFVTDDGSAGARIEATVAATALPAALSPRFDTPLRLTADVVRSADGSVSLQSFDIASGTINAEGTARLAGENLEATLSGTLPELGKLLADAKGRATFTASASGPIAALGVKAELTSSGAELAGRTLSDLVVAIDGTADRNAPSGNLSATGAIGGQAINVKSTIASRDGRISIPAIDARVGENVLTGALTLDEGFLPQGNVKFNLPDIGLLAALAGQQAQGDLAGQAAINTVDGKTAITLQASGAGITRDQLRIVRPQIDLKTADLRSLAITGSVRAEAFSSGTNRLDALALNFNQQGARTLFDIGGRFDGAPLTVKGSVEQQQGGMRIGLDALQARPRGIAIRLARPAALTLRDGAVAMNDFTIQTGTGNIAVSGTAGDNLGLAIRINAVPANLANVFSAGLGAEGTIGGTVNVKGKAAAPQVTYALTWNNAATSQTRAAGVGALTIAADGQFANNSLRVQTRLSGPSGLAFSGGGTAGVAGNMPLDLAFSGTLPFALVQAQLGAQGFVLTGNAAVDVTVRGAARSPAITGTIVTSGSRLVDVRRNVALENLTARISLDGRQAVIQQFSGRVATGGEVTATGTIGIVPGSNFPADISIRLNEVTYVDGRLVNAKVGGNLTIRGPLLAGPVLGGRIDIGNANITIPQQLPGSLAEIDIKHRNAPADVKEMAAILQADERTGASGNARGIGLDLQIQAPSRIFVRGRGINAELGGELTLRGTSVNPVVSGGFDLRRGRVEILAKRLDFTSGRIGFTGDLIPTINFVATTSANATTINITIAGPANNPAVSFTSSPALPQDEILARLIFGRSMNNLSAFQIAQLAAAVADLAGGGGGSLLNSLRSKLGIDDLDITTDSQGRAAVSAGKYLNDRTYLELKQDPETGGGKAAINLDIGRGVKLRGEAGSNGAGAAGIFYEKEY</sequence>
<dbReference type="EMBL" id="OBQD01000011">
    <property type="protein sequence ID" value="SOC43594.1"/>
    <property type="molecule type" value="Genomic_DNA"/>
</dbReference>
<evidence type="ECO:0000313" key="9">
    <source>
        <dbReference type="Proteomes" id="UP000219167"/>
    </source>
</evidence>
<evidence type="ECO:0000256" key="3">
    <source>
        <dbReference type="ARBA" id="ARBA00022989"/>
    </source>
</evidence>
<dbReference type="PANTHER" id="PTHR36985">
    <property type="entry name" value="TRANSLOCATION AND ASSEMBLY MODULE SUBUNIT TAMB"/>
    <property type="match status" value="1"/>
</dbReference>
<feature type="domain" description="Translocation and assembly module TamB C-terminal" evidence="7">
    <location>
        <begin position="1565"/>
        <end position="1916"/>
    </location>
</feature>
<dbReference type="InterPro" id="IPR007452">
    <property type="entry name" value="TamB_C"/>
</dbReference>
<feature type="transmembrane region" description="Helical" evidence="6">
    <location>
        <begin position="12"/>
        <end position="35"/>
    </location>
</feature>
<dbReference type="GO" id="GO:0005886">
    <property type="term" value="C:plasma membrane"/>
    <property type="evidence" value="ECO:0007669"/>
    <property type="project" value="InterPro"/>
</dbReference>
<evidence type="ECO:0000256" key="2">
    <source>
        <dbReference type="ARBA" id="ARBA00022692"/>
    </source>
</evidence>
<keyword evidence="2 6" id="KW-0812">Transmembrane</keyword>
<gene>
    <name evidence="8" type="ORF">SAMN05892877_111156</name>
</gene>
<evidence type="ECO:0000256" key="4">
    <source>
        <dbReference type="ARBA" id="ARBA00023136"/>
    </source>
</evidence>